<dbReference type="PROSITE" id="PS50925">
    <property type="entry name" value="BLUF"/>
    <property type="match status" value="1"/>
</dbReference>
<evidence type="ECO:0000259" key="1">
    <source>
        <dbReference type="PROSITE" id="PS50925"/>
    </source>
</evidence>
<protein>
    <recommendedName>
        <fullName evidence="1">BLUF domain-containing protein</fullName>
    </recommendedName>
</protein>
<name>A0A7X5YJL2_9CAUL</name>
<evidence type="ECO:0000313" key="2">
    <source>
        <dbReference type="EMBL" id="NJC41156.1"/>
    </source>
</evidence>
<dbReference type="InterPro" id="IPR036046">
    <property type="entry name" value="Acylphosphatase-like_dom_sf"/>
</dbReference>
<sequence>MPTRIDRLVYRSVATMPTDALIPLAELLGEAQRNNERVGLTGALAVHGGRFLQVVEGDPGTLDLLQRRLAKDGRHRDIEVLGRQPIERRAFDGWSMASAVITPSLRPELETLMSGMTPSTDRIVGVLLEAVETAGQVRA</sequence>
<dbReference type="GO" id="GO:0009882">
    <property type="term" value="F:blue light photoreceptor activity"/>
    <property type="evidence" value="ECO:0007669"/>
    <property type="project" value="InterPro"/>
</dbReference>
<dbReference type="AlphaFoldDB" id="A0A7X5YJL2"/>
<evidence type="ECO:0000313" key="3">
    <source>
        <dbReference type="Proteomes" id="UP000587415"/>
    </source>
</evidence>
<reference evidence="2 3" key="1">
    <citation type="submission" date="2020-03" db="EMBL/GenBank/DDBJ databases">
        <title>Genomic Encyclopedia of Type Strains, Phase IV (KMG-IV): sequencing the most valuable type-strain genomes for metagenomic binning, comparative biology and taxonomic classification.</title>
        <authorList>
            <person name="Goeker M."/>
        </authorList>
    </citation>
    <scope>NUCLEOTIDE SEQUENCE [LARGE SCALE GENOMIC DNA]</scope>
    <source>
        <strain evidence="2 3">DSM 4736</strain>
    </source>
</reference>
<dbReference type="InterPro" id="IPR007024">
    <property type="entry name" value="BLUF_domain"/>
</dbReference>
<dbReference type="SMART" id="SM01034">
    <property type="entry name" value="BLUF"/>
    <property type="match status" value="1"/>
</dbReference>
<dbReference type="Gene3D" id="3.30.70.100">
    <property type="match status" value="1"/>
</dbReference>
<keyword evidence="3" id="KW-1185">Reference proteome</keyword>
<gene>
    <name evidence="2" type="ORF">GGQ87_001414</name>
</gene>
<feature type="domain" description="BLUF" evidence="1">
    <location>
        <begin position="5"/>
        <end position="97"/>
    </location>
</feature>
<dbReference type="Pfam" id="PF04940">
    <property type="entry name" value="BLUF"/>
    <property type="match status" value="1"/>
</dbReference>
<proteinExistence type="predicted"/>
<comment type="caution">
    <text evidence="2">The sequence shown here is derived from an EMBL/GenBank/DDBJ whole genome shotgun (WGS) entry which is preliminary data.</text>
</comment>
<dbReference type="GO" id="GO:0071949">
    <property type="term" value="F:FAD binding"/>
    <property type="evidence" value="ECO:0007669"/>
    <property type="project" value="InterPro"/>
</dbReference>
<dbReference type="EMBL" id="JAATJM010000001">
    <property type="protein sequence ID" value="NJC41156.1"/>
    <property type="molecule type" value="Genomic_DNA"/>
</dbReference>
<dbReference type="Proteomes" id="UP000587415">
    <property type="component" value="Unassembled WGS sequence"/>
</dbReference>
<dbReference type="SUPFAM" id="SSF54975">
    <property type="entry name" value="Acylphosphatase/BLUF domain-like"/>
    <property type="match status" value="1"/>
</dbReference>
<dbReference type="RefSeq" id="WP_168046025.1">
    <property type="nucleotide sequence ID" value="NZ_JAATJM010000001.1"/>
</dbReference>
<organism evidence="2 3">
    <name type="scientific">Brevundimonas alba</name>
    <dbReference type="NCBI Taxonomy" id="74314"/>
    <lineage>
        <taxon>Bacteria</taxon>
        <taxon>Pseudomonadati</taxon>
        <taxon>Pseudomonadota</taxon>
        <taxon>Alphaproteobacteria</taxon>
        <taxon>Caulobacterales</taxon>
        <taxon>Caulobacteraceae</taxon>
        <taxon>Brevundimonas</taxon>
    </lineage>
</organism>
<accession>A0A7X5YJL2</accession>